<evidence type="ECO:0000256" key="4">
    <source>
        <dbReference type="ARBA" id="ARBA00012706"/>
    </source>
</evidence>
<dbReference type="AlphaFoldDB" id="A0A2G3AI27"/>
<dbReference type="STRING" id="4072.A0A2G3AI27"/>
<protein>
    <recommendedName>
        <fullName evidence="4">mannan endo-1,4-beta-mannosidase</fullName>
        <ecNumber evidence="4">3.2.1.78</ecNumber>
    </recommendedName>
</protein>
<comment type="caution">
    <text evidence="10">The sequence shown here is derived from an EMBL/GenBank/DDBJ whole genome shotgun (WGS) entry which is preliminary data.</text>
</comment>
<dbReference type="OMA" id="WITEMTR"/>
<evidence type="ECO:0000256" key="3">
    <source>
        <dbReference type="ARBA" id="ARBA00005641"/>
    </source>
</evidence>
<accession>A0A2G3AI27</accession>
<dbReference type="SMR" id="A0A2G3AI27"/>
<keyword evidence="8" id="KW-0326">Glycosidase</keyword>
<evidence type="ECO:0000256" key="5">
    <source>
        <dbReference type="ARBA" id="ARBA00022525"/>
    </source>
</evidence>
<sequence length="214" mass="24950">MTSYPSTRNKVSTIFQQPSKYKMNVARTWAFTDGGFRPLQCSPGLDFVISKAKKYGIHLILGLVNNWDALGGKKQYVAWAVQKGQNLTSDYDFFNNPKVKNFYKNHVKVVLTRVNKITKVAYKDDPTILSWELMNEPRCTSDLSGKTMQYWITEMTRHFKSIDKNHLLEIGLEEFYGNNRKQYYPKSLEFRTDFVSNNQIKGIDFTSIHMYPDQ</sequence>
<comment type="catalytic activity">
    <reaction evidence="1">
        <text>Random hydrolysis of (1-&gt;4)-beta-D-mannosidic linkages in mannans, galactomannans and glucomannans.</text>
        <dbReference type="EC" id="3.2.1.78"/>
    </reaction>
</comment>
<keyword evidence="7" id="KW-0378">Hydrolase</keyword>
<dbReference type="InterPro" id="IPR001547">
    <property type="entry name" value="Glyco_hydro_5"/>
</dbReference>
<keyword evidence="5" id="KW-0964">Secreted</keyword>
<dbReference type="GO" id="GO:0005576">
    <property type="term" value="C:extracellular region"/>
    <property type="evidence" value="ECO:0007669"/>
    <property type="project" value="UniProtKB-SubCell"/>
</dbReference>
<evidence type="ECO:0000256" key="6">
    <source>
        <dbReference type="ARBA" id="ARBA00022729"/>
    </source>
</evidence>
<dbReference type="PANTHER" id="PTHR31451:SF39">
    <property type="entry name" value="MANNAN ENDO-1,4-BETA-MANNOSIDASE 1"/>
    <property type="match status" value="1"/>
</dbReference>
<dbReference type="EC" id="3.2.1.78" evidence="4"/>
<name>A0A2G3AI27_CAPAN</name>
<keyword evidence="11" id="KW-1185">Reference proteome</keyword>
<organism evidence="10 11">
    <name type="scientific">Capsicum annuum</name>
    <name type="common">Capsicum pepper</name>
    <dbReference type="NCBI Taxonomy" id="4072"/>
    <lineage>
        <taxon>Eukaryota</taxon>
        <taxon>Viridiplantae</taxon>
        <taxon>Streptophyta</taxon>
        <taxon>Embryophyta</taxon>
        <taxon>Tracheophyta</taxon>
        <taxon>Spermatophyta</taxon>
        <taxon>Magnoliopsida</taxon>
        <taxon>eudicotyledons</taxon>
        <taxon>Gunneridae</taxon>
        <taxon>Pentapetalae</taxon>
        <taxon>asterids</taxon>
        <taxon>lamiids</taxon>
        <taxon>Solanales</taxon>
        <taxon>Solanaceae</taxon>
        <taxon>Solanoideae</taxon>
        <taxon>Capsiceae</taxon>
        <taxon>Capsicum</taxon>
    </lineage>
</organism>
<comment type="similarity">
    <text evidence="3">Belongs to the glycosyl hydrolase 5 (cellulase A) family.</text>
</comment>
<evidence type="ECO:0000256" key="1">
    <source>
        <dbReference type="ARBA" id="ARBA00001678"/>
    </source>
</evidence>
<dbReference type="GO" id="GO:0016985">
    <property type="term" value="F:mannan endo-1,4-beta-mannosidase activity"/>
    <property type="evidence" value="ECO:0007669"/>
    <property type="project" value="UniProtKB-EC"/>
</dbReference>
<dbReference type="GO" id="GO:0000272">
    <property type="term" value="P:polysaccharide catabolic process"/>
    <property type="evidence" value="ECO:0007669"/>
    <property type="project" value="InterPro"/>
</dbReference>
<comment type="subcellular location">
    <subcellularLocation>
        <location evidence="2">Secreted</location>
    </subcellularLocation>
</comment>
<evidence type="ECO:0000313" key="10">
    <source>
        <dbReference type="EMBL" id="PHT93874.1"/>
    </source>
</evidence>
<evidence type="ECO:0000256" key="7">
    <source>
        <dbReference type="ARBA" id="ARBA00022801"/>
    </source>
</evidence>
<dbReference type="Proteomes" id="UP000222542">
    <property type="component" value="Unassembled WGS sequence"/>
</dbReference>
<proteinExistence type="inferred from homology"/>
<dbReference type="PANTHER" id="PTHR31451">
    <property type="match status" value="1"/>
</dbReference>
<dbReference type="InterPro" id="IPR017853">
    <property type="entry name" value="GH"/>
</dbReference>
<evidence type="ECO:0000313" key="11">
    <source>
        <dbReference type="Proteomes" id="UP000222542"/>
    </source>
</evidence>
<dbReference type="InterPro" id="IPR045053">
    <property type="entry name" value="MAN-like"/>
</dbReference>
<evidence type="ECO:0000256" key="8">
    <source>
        <dbReference type="ARBA" id="ARBA00023295"/>
    </source>
</evidence>
<dbReference type="Gene3D" id="3.20.20.80">
    <property type="entry name" value="Glycosidases"/>
    <property type="match status" value="1"/>
</dbReference>
<gene>
    <name evidence="10" type="ORF">T459_01756</name>
</gene>
<dbReference type="SUPFAM" id="SSF51445">
    <property type="entry name" value="(Trans)glycosidases"/>
    <property type="match status" value="1"/>
</dbReference>
<dbReference type="EMBL" id="AYRZ02000001">
    <property type="protein sequence ID" value="PHT93874.1"/>
    <property type="molecule type" value="Genomic_DNA"/>
</dbReference>
<dbReference type="Pfam" id="PF26410">
    <property type="entry name" value="GH5_mannosidase"/>
    <property type="match status" value="1"/>
</dbReference>
<dbReference type="Gramene" id="PHT93874">
    <property type="protein sequence ID" value="PHT93874"/>
    <property type="gene ID" value="T459_01756"/>
</dbReference>
<reference evidence="10 11" key="1">
    <citation type="journal article" date="2014" name="Nat. Genet.">
        <title>Genome sequence of the hot pepper provides insights into the evolution of pungency in Capsicum species.</title>
        <authorList>
            <person name="Kim S."/>
            <person name="Park M."/>
            <person name="Yeom S.I."/>
            <person name="Kim Y.M."/>
            <person name="Lee J.M."/>
            <person name="Lee H.A."/>
            <person name="Seo E."/>
            <person name="Choi J."/>
            <person name="Cheong K."/>
            <person name="Kim K.T."/>
            <person name="Jung K."/>
            <person name="Lee G.W."/>
            <person name="Oh S.K."/>
            <person name="Bae C."/>
            <person name="Kim S.B."/>
            <person name="Lee H.Y."/>
            <person name="Kim S.Y."/>
            <person name="Kim M.S."/>
            <person name="Kang B.C."/>
            <person name="Jo Y.D."/>
            <person name="Yang H.B."/>
            <person name="Jeong H.J."/>
            <person name="Kang W.H."/>
            <person name="Kwon J.K."/>
            <person name="Shin C."/>
            <person name="Lim J.Y."/>
            <person name="Park J.H."/>
            <person name="Huh J.H."/>
            <person name="Kim J.S."/>
            <person name="Kim B.D."/>
            <person name="Cohen O."/>
            <person name="Paran I."/>
            <person name="Suh M.C."/>
            <person name="Lee S.B."/>
            <person name="Kim Y.K."/>
            <person name="Shin Y."/>
            <person name="Noh S.J."/>
            <person name="Park J."/>
            <person name="Seo Y.S."/>
            <person name="Kwon S.Y."/>
            <person name="Kim H.A."/>
            <person name="Park J.M."/>
            <person name="Kim H.J."/>
            <person name="Choi S.B."/>
            <person name="Bosland P.W."/>
            <person name="Reeves G."/>
            <person name="Jo S.H."/>
            <person name="Lee B.W."/>
            <person name="Cho H.T."/>
            <person name="Choi H.S."/>
            <person name="Lee M.S."/>
            <person name="Yu Y."/>
            <person name="Do Choi Y."/>
            <person name="Park B.S."/>
            <person name="van Deynze A."/>
            <person name="Ashrafi H."/>
            <person name="Hill T."/>
            <person name="Kim W.T."/>
            <person name="Pai H.S."/>
            <person name="Ahn H.K."/>
            <person name="Yeam I."/>
            <person name="Giovannoni J.J."/>
            <person name="Rose J.K."/>
            <person name="Sorensen I."/>
            <person name="Lee S.J."/>
            <person name="Kim R.W."/>
            <person name="Choi I.Y."/>
            <person name="Choi B.S."/>
            <person name="Lim J.S."/>
            <person name="Lee Y.H."/>
            <person name="Choi D."/>
        </authorList>
    </citation>
    <scope>NUCLEOTIDE SEQUENCE [LARGE SCALE GENOMIC DNA]</scope>
    <source>
        <strain evidence="11">cv. CM334</strain>
    </source>
</reference>
<evidence type="ECO:0000256" key="2">
    <source>
        <dbReference type="ARBA" id="ARBA00004613"/>
    </source>
</evidence>
<keyword evidence="6" id="KW-0732">Signal</keyword>
<feature type="domain" description="Glycoside hydrolase family 5" evidence="9">
    <location>
        <begin position="42"/>
        <end position="212"/>
    </location>
</feature>
<reference evidence="10 11" key="2">
    <citation type="journal article" date="2017" name="Genome Biol.">
        <title>New reference genome sequences of hot pepper reveal the massive evolution of plant disease-resistance genes by retroduplication.</title>
        <authorList>
            <person name="Kim S."/>
            <person name="Park J."/>
            <person name="Yeom S.I."/>
            <person name="Kim Y.M."/>
            <person name="Seo E."/>
            <person name="Kim K.T."/>
            <person name="Kim M.S."/>
            <person name="Lee J.M."/>
            <person name="Cheong K."/>
            <person name="Shin H.S."/>
            <person name="Kim S.B."/>
            <person name="Han K."/>
            <person name="Lee J."/>
            <person name="Park M."/>
            <person name="Lee H.A."/>
            <person name="Lee H.Y."/>
            <person name="Lee Y."/>
            <person name="Oh S."/>
            <person name="Lee J.H."/>
            <person name="Choi E."/>
            <person name="Choi E."/>
            <person name="Lee S.E."/>
            <person name="Jeon J."/>
            <person name="Kim H."/>
            <person name="Choi G."/>
            <person name="Song H."/>
            <person name="Lee J."/>
            <person name="Lee S.C."/>
            <person name="Kwon J.K."/>
            <person name="Lee H.Y."/>
            <person name="Koo N."/>
            <person name="Hong Y."/>
            <person name="Kim R.W."/>
            <person name="Kang W.H."/>
            <person name="Huh J.H."/>
            <person name="Kang B.C."/>
            <person name="Yang T.J."/>
            <person name="Lee Y.H."/>
            <person name="Bennetzen J.L."/>
            <person name="Choi D."/>
        </authorList>
    </citation>
    <scope>NUCLEOTIDE SEQUENCE [LARGE SCALE GENOMIC DNA]</scope>
    <source>
        <strain evidence="11">cv. CM334</strain>
    </source>
</reference>
<evidence type="ECO:0000259" key="9">
    <source>
        <dbReference type="Pfam" id="PF26410"/>
    </source>
</evidence>